<reference evidence="2" key="1">
    <citation type="journal article" date="2009" name="Nature">
        <title>Genome sequence and analysis of the Irish potato famine pathogen Phytophthora infestans.</title>
        <authorList>
            <consortium name="The Broad Institute Genome Sequencing Platform"/>
            <person name="Haas B.J."/>
            <person name="Kamoun S."/>
            <person name="Zody M.C."/>
            <person name="Jiang R.H."/>
            <person name="Handsaker R.E."/>
            <person name="Cano L.M."/>
            <person name="Grabherr M."/>
            <person name="Kodira C.D."/>
            <person name="Raffaele S."/>
            <person name="Torto-Alalibo T."/>
            <person name="Bozkurt T.O."/>
            <person name="Ah-Fong A.M."/>
            <person name="Alvarado L."/>
            <person name="Anderson V.L."/>
            <person name="Armstrong M.R."/>
            <person name="Avrova A."/>
            <person name="Baxter L."/>
            <person name="Beynon J."/>
            <person name="Boevink P.C."/>
            <person name="Bollmann S.R."/>
            <person name="Bos J.I."/>
            <person name="Bulone V."/>
            <person name="Cai G."/>
            <person name="Cakir C."/>
            <person name="Carrington J.C."/>
            <person name="Chawner M."/>
            <person name="Conti L."/>
            <person name="Costanzo S."/>
            <person name="Ewan R."/>
            <person name="Fahlgren N."/>
            <person name="Fischbach M.A."/>
            <person name="Fugelstad J."/>
            <person name="Gilroy E.M."/>
            <person name="Gnerre S."/>
            <person name="Green P.J."/>
            <person name="Grenville-Briggs L.J."/>
            <person name="Griffith J."/>
            <person name="Grunwald N.J."/>
            <person name="Horn K."/>
            <person name="Horner N.R."/>
            <person name="Hu C.H."/>
            <person name="Huitema E."/>
            <person name="Jeong D.H."/>
            <person name="Jones A.M."/>
            <person name="Jones J.D."/>
            <person name="Jones R.W."/>
            <person name="Karlsson E.K."/>
            <person name="Kunjeti S.G."/>
            <person name="Lamour K."/>
            <person name="Liu Z."/>
            <person name="Ma L."/>
            <person name="Maclean D."/>
            <person name="Chibucos M.C."/>
            <person name="McDonald H."/>
            <person name="McWalters J."/>
            <person name="Meijer H.J."/>
            <person name="Morgan W."/>
            <person name="Morris P.F."/>
            <person name="Munro C.A."/>
            <person name="O'Neill K."/>
            <person name="Ospina-Giraldo M."/>
            <person name="Pinzon A."/>
            <person name="Pritchard L."/>
            <person name="Ramsahoye B."/>
            <person name="Ren Q."/>
            <person name="Restrepo S."/>
            <person name="Roy S."/>
            <person name="Sadanandom A."/>
            <person name="Savidor A."/>
            <person name="Schornack S."/>
            <person name="Schwartz D.C."/>
            <person name="Schumann U.D."/>
            <person name="Schwessinger B."/>
            <person name="Seyer L."/>
            <person name="Sharpe T."/>
            <person name="Silvar C."/>
            <person name="Song J."/>
            <person name="Studholme D.J."/>
            <person name="Sykes S."/>
            <person name="Thines M."/>
            <person name="van de Vondervoort P.J."/>
            <person name="Phuntumart V."/>
            <person name="Wawra S."/>
            <person name="Weide R."/>
            <person name="Win J."/>
            <person name="Young C."/>
            <person name="Zhou S."/>
            <person name="Fry W."/>
            <person name="Meyers B.C."/>
            <person name="van West P."/>
            <person name="Ristaino J."/>
            <person name="Govers F."/>
            <person name="Birch P.R."/>
            <person name="Whisson S.C."/>
            <person name="Judelson H.S."/>
            <person name="Nusbaum C."/>
        </authorList>
    </citation>
    <scope>NUCLEOTIDE SEQUENCE [LARGE SCALE GENOMIC DNA]</scope>
    <source>
        <strain evidence="2">T30-4</strain>
    </source>
</reference>
<gene>
    <name evidence="1" type="ORF">PITG_22571</name>
</gene>
<name>D0RMJ2_PHYIT</name>
<dbReference type="OrthoDB" id="121390at2759"/>
<dbReference type="EMBL" id="GG691572">
    <property type="protein sequence ID" value="EEY64419.1"/>
    <property type="molecule type" value="Genomic_DNA"/>
</dbReference>
<dbReference type="KEGG" id="pif:PITG_22571"/>
<keyword evidence="2" id="KW-1185">Reference proteome</keyword>
<organism evidence="1 2">
    <name type="scientific">Phytophthora infestans (strain T30-4)</name>
    <name type="common">Potato late blight agent</name>
    <dbReference type="NCBI Taxonomy" id="403677"/>
    <lineage>
        <taxon>Eukaryota</taxon>
        <taxon>Sar</taxon>
        <taxon>Stramenopiles</taxon>
        <taxon>Oomycota</taxon>
        <taxon>Peronosporomycetes</taxon>
        <taxon>Peronosporales</taxon>
        <taxon>Peronosporaceae</taxon>
        <taxon>Phytophthora</taxon>
    </lineage>
</organism>
<dbReference type="GeneID" id="9468020"/>
<proteinExistence type="predicted"/>
<dbReference type="eggNOG" id="KOG0208">
    <property type="taxonomic scope" value="Eukaryota"/>
</dbReference>
<evidence type="ECO:0000313" key="2">
    <source>
        <dbReference type="Proteomes" id="UP000006643"/>
    </source>
</evidence>
<dbReference type="VEuPathDB" id="FungiDB:PITG_22571"/>
<dbReference type="HOGENOM" id="CLU_2228453_0_0_1"/>
<sequence>MHSSSAKQRACPIRHSPKFYCCEYSGTTTVVYTKYNRPVGGDYESFYIDGWNKQRQVNYPYVITLMLRDDSVDSDLKDACISTSTTTTPHFTSYTETPLVIIYFLP</sequence>
<dbReference type="Proteomes" id="UP000006643">
    <property type="component" value="Unassembled WGS sequence"/>
</dbReference>
<dbReference type="RefSeq" id="XP_002909738.1">
    <property type="nucleotide sequence ID" value="XM_002909692.1"/>
</dbReference>
<evidence type="ECO:0000313" key="1">
    <source>
        <dbReference type="EMBL" id="EEY64419.1"/>
    </source>
</evidence>
<accession>D0RMJ2</accession>
<protein>
    <submittedName>
        <fullName evidence="1">Uncharacterized protein</fullName>
    </submittedName>
</protein>
<dbReference type="AlphaFoldDB" id="D0RMJ2"/>
<dbReference type="InParanoid" id="D0RMJ2"/>